<name>A0AAD7UIN5_9STRA</name>
<dbReference type="SUPFAM" id="SSF50475">
    <property type="entry name" value="FMN-binding split barrel"/>
    <property type="match status" value="1"/>
</dbReference>
<feature type="domain" description="DUF2470" evidence="1">
    <location>
        <begin position="189"/>
        <end position="252"/>
    </location>
</feature>
<dbReference type="GO" id="GO:0005737">
    <property type="term" value="C:cytoplasm"/>
    <property type="evidence" value="ECO:0007669"/>
    <property type="project" value="UniProtKB-ARBA"/>
</dbReference>
<proteinExistence type="predicted"/>
<dbReference type="Pfam" id="PF13883">
    <property type="entry name" value="CREG_beta-barrel"/>
    <property type="match status" value="1"/>
</dbReference>
<evidence type="ECO:0000313" key="4">
    <source>
        <dbReference type="Proteomes" id="UP001230188"/>
    </source>
</evidence>
<dbReference type="InterPro" id="IPR019595">
    <property type="entry name" value="DUF2470"/>
</dbReference>
<dbReference type="Pfam" id="PF10615">
    <property type="entry name" value="DUF2470"/>
    <property type="match status" value="1"/>
</dbReference>
<dbReference type="PANTHER" id="PTHR13343:SF24">
    <property type="entry name" value="OS07G0573800 PROTEIN"/>
    <property type="match status" value="1"/>
</dbReference>
<protein>
    <recommendedName>
        <fullName evidence="5">DUF2470 domain-containing protein</fullName>
    </recommendedName>
</protein>
<gene>
    <name evidence="3" type="ORF">CTAYLR_010333</name>
</gene>
<sequence length="283" mass="30257">MLIFFLLFGIAGGFSPAAMELSVAERARTTADLGTSFGAALSTLCAEDAACPWTSYVDYVLDASGAPILLLRQSAEHSKNLRHHGTASVLLHPRGLDRGATCARVTIVGSVERVADETLETAFGVAHPYADALPRPEFGLFRLSPRSVSFVGGFGVRAQAVDLGEYASAAPDLVAAGATDLTNELNSPRHAEDLAVAAKHLLDVPDARQVAVVGVDKLGLDLRVTRGAGVEEYRIAYRNKPHSVEDAKSELNKLLQEAWETDQGLDWDGAYATKPRVKKYARG</sequence>
<dbReference type="AlphaFoldDB" id="A0AAD7UIN5"/>
<reference evidence="3" key="1">
    <citation type="submission" date="2023-01" db="EMBL/GenBank/DDBJ databases">
        <title>Metagenome sequencing of chrysophaentin producing Chrysophaeum taylorii.</title>
        <authorList>
            <person name="Davison J."/>
            <person name="Bewley C."/>
        </authorList>
    </citation>
    <scope>NUCLEOTIDE SEQUENCE</scope>
    <source>
        <strain evidence="3">NIES-1699</strain>
    </source>
</reference>
<feature type="domain" description="CREG-like beta-barrel" evidence="2">
    <location>
        <begin position="40"/>
        <end position="167"/>
    </location>
</feature>
<dbReference type="PANTHER" id="PTHR13343">
    <property type="entry name" value="CREG1 PROTEIN"/>
    <property type="match status" value="1"/>
</dbReference>
<dbReference type="InterPro" id="IPR012349">
    <property type="entry name" value="Split_barrel_FMN-bd"/>
</dbReference>
<dbReference type="InterPro" id="IPR055343">
    <property type="entry name" value="CREG_beta-barrel"/>
</dbReference>
<evidence type="ECO:0000259" key="1">
    <source>
        <dbReference type="Pfam" id="PF10615"/>
    </source>
</evidence>
<evidence type="ECO:0000313" key="3">
    <source>
        <dbReference type="EMBL" id="KAJ8608430.1"/>
    </source>
</evidence>
<dbReference type="Gene3D" id="2.30.110.10">
    <property type="entry name" value="Electron Transport, Fmn-binding Protein, Chain A"/>
    <property type="match status" value="1"/>
</dbReference>
<dbReference type="InterPro" id="IPR037119">
    <property type="entry name" value="Haem_oxidase_HugZ-like_sf"/>
</dbReference>
<evidence type="ECO:0000259" key="2">
    <source>
        <dbReference type="Pfam" id="PF13883"/>
    </source>
</evidence>
<dbReference type="Proteomes" id="UP001230188">
    <property type="component" value="Unassembled WGS sequence"/>
</dbReference>
<accession>A0AAD7UIN5</accession>
<organism evidence="3 4">
    <name type="scientific">Chrysophaeum taylorii</name>
    <dbReference type="NCBI Taxonomy" id="2483200"/>
    <lineage>
        <taxon>Eukaryota</taxon>
        <taxon>Sar</taxon>
        <taxon>Stramenopiles</taxon>
        <taxon>Ochrophyta</taxon>
        <taxon>Pelagophyceae</taxon>
        <taxon>Pelagomonadales</taxon>
        <taxon>Pelagomonadaceae</taxon>
        <taxon>Chrysophaeum</taxon>
    </lineage>
</organism>
<dbReference type="Gene3D" id="3.20.180.10">
    <property type="entry name" value="PNP-oxidase-like"/>
    <property type="match status" value="1"/>
</dbReference>
<evidence type="ECO:0008006" key="5">
    <source>
        <dbReference type="Google" id="ProtNLM"/>
    </source>
</evidence>
<comment type="caution">
    <text evidence="3">The sequence shown here is derived from an EMBL/GenBank/DDBJ whole genome shotgun (WGS) entry which is preliminary data.</text>
</comment>
<keyword evidence="4" id="KW-1185">Reference proteome</keyword>
<dbReference type="EMBL" id="JAQMWT010000171">
    <property type="protein sequence ID" value="KAJ8608430.1"/>
    <property type="molecule type" value="Genomic_DNA"/>
</dbReference>